<evidence type="ECO:0000313" key="1">
    <source>
        <dbReference type="EMBL" id="QHU26952.1"/>
    </source>
</evidence>
<dbReference type="EMBL" id="MN740446">
    <property type="protein sequence ID" value="QHU26952.1"/>
    <property type="molecule type" value="Genomic_DNA"/>
</dbReference>
<protein>
    <submittedName>
        <fullName evidence="1">Uncharacterized protein</fullName>
    </submittedName>
</protein>
<dbReference type="AlphaFoldDB" id="A0A6C0LCG9"/>
<reference evidence="1" key="1">
    <citation type="journal article" date="2020" name="Nature">
        <title>Giant virus diversity and host interactions through global metagenomics.</title>
        <authorList>
            <person name="Schulz F."/>
            <person name="Roux S."/>
            <person name="Paez-Espino D."/>
            <person name="Jungbluth S."/>
            <person name="Walsh D.A."/>
            <person name="Denef V.J."/>
            <person name="McMahon K.D."/>
            <person name="Konstantinidis K.T."/>
            <person name="Eloe-Fadrosh E.A."/>
            <person name="Kyrpides N.C."/>
            <person name="Woyke T."/>
        </authorList>
    </citation>
    <scope>NUCLEOTIDE SEQUENCE</scope>
    <source>
        <strain evidence="1">GVMAG-M-3300027759-42</strain>
    </source>
</reference>
<accession>A0A6C0LCG9</accession>
<proteinExistence type="predicted"/>
<name>A0A6C0LCG9_9ZZZZ</name>
<organism evidence="1">
    <name type="scientific">viral metagenome</name>
    <dbReference type="NCBI Taxonomy" id="1070528"/>
    <lineage>
        <taxon>unclassified sequences</taxon>
        <taxon>metagenomes</taxon>
        <taxon>organismal metagenomes</taxon>
    </lineage>
</organism>
<sequence>MEDMGDMLERTEWVPVPDRITIEDLYKKAGFTRTTFTGKGPELHSALCLGKKDGTKWDYYDFADCESYNNSSKYIKGGRMIVRFGNLMRDDFYFVKHELGTYYKYELTIQGKKMHFVVSHCDYLKLVPEDREYLNALPKVSI</sequence>